<dbReference type="PANTHER" id="PTHR34367">
    <property type="entry name" value="OS02G0734667 PROTEIN"/>
    <property type="match status" value="1"/>
</dbReference>
<sequence>MGCCFSKKNEVSSSLNASQPILNTLKVDKNEIQNNNMMIVEDKEVKKQVVEEGSFVKKEIFVIKHRKSQDRDKRIPAPNFNIAPLEEDGPAPAATASAAEILSGNSITNVGAHNMVLRTSSCTKEEVDAILIQCGRLSRSNSSGAGKPPSSGVKYSGSKRSYDFDNNNNNDQDQDVESSTSADHYDFRKKGNDEDDGEVTAERRQHRNRRCQSSGPSPSSSSQGRRRTPSRERDQNQRPSSRERGSGSSGRRVSRSPGRRSETTQNTGVTAGNANATVNANNNGGPSNRPGKMVSVPATVSSLVVDKSDNGVEPQATAGIRRISVKRNVGEAALTCSMTVVSPRSKSPARTNAKTSNENNQQPSLSRSNSRKAGQSPYRRNPLSEIDLNSLQYSQPPDNKATCTSNNRAQIRNKDIEGQVVVKESFNLLNQVLVVKESFNLLNQTPMKKHNSEKNNRVNAQVTNCRGSSIVSLENKISKGQQMEEAKGQPTDMTTVVDLGVESLKPQTLTRSRSARRSRDLDLNPETLLNPTPSYTALLLEDIQNFHLKNTPSFSLPACVSKACSILEAVADLNSTTGSNLSCAFSYDRRSPPTVAAANLVGKKPPEAKDPFVESEVLASDDLMEPSFHKYVTVRRGGTLCGEDMDGQESSGSDSVVGGSQRHLGFSTSSWEPNSADSTDHWTSRSNWRDGDEKSPLRFQKHGLFETGRDVEQARRAFSGQRSGIGRGRLGTSKNLHSTAILASAAST</sequence>
<organism evidence="2 3">
    <name type="scientific">Populus tomentosa</name>
    <name type="common">Chinese white poplar</name>
    <dbReference type="NCBI Taxonomy" id="118781"/>
    <lineage>
        <taxon>Eukaryota</taxon>
        <taxon>Viridiplantae</taxon>
        <taxon>Streptophyta</taxon>
        <taxon>Embryophyta</taxon>
        <taxon>Tracheophyta</taxon>
        <taxon>Spermatophyta</taxon>
        <taxon>Magnoliopsida</taxon>
        <taxon>eudicotyledons</taxon>
        <taxon>Gunneridae</taxon>
        <taxon>Pentapetalae</taxon>
        <taxon>rosids</taxon>
        <taxon>fabids</taxon>
        <taxon>Malpighiales</taxon>
        <taxon>Salicaceae</taxon>
        <taxon>Saliceae</taxon>
        <taxon>Populus</taxon>
    </lineage>
</organism>
<feature type="compositionally biased region" description="Basic and acidic residues" evidence="1">
    <location>
        <begin position="678"/>
        <end position="696"/>
    </location>
</feature>
<reference evidence="2" key="1">
    <citation type="journal article" date="2020" name="bioRxiv">
        <title>Hybrid origin of Populus tomentosa Carr. identified through genome sequencing and phylogenomic analysis.</title>
        <authorList>
            <person name="An X."/>
            <person name="Gao K."/>
            <person name="Chen Z."/>
            <person name="Li J."/>
            <person name="Yang X."/>
            <person name="Yang X."/>
            <person name="Zhou J."/>
            <person name="Guo T."/>
            <person name="Zhao T."/>
            <person name="Huang S."/>
            <person name="Miao D."/>
            <person name="Khan W.U."/>
            <person name="Rao P."/>
            <person name="Ye M."/>
            <person name="Lei B."/>
            <person name="Liao W."/>
            <person name="Wang J."/>
            <person name="Ji L."/>
            <person name="Li Y."/>
            <person name="Guo B."/>
            <person name="Mustafa N.S."/>
            <person name="Li S."/>
            <person name="Yun Q."/>
            <person name="Keller S.R."/>
            <person name="Mao J."/>
            <person name="Zhang R."/>
            <person name="Strauss S.H."/>
        </authorList>
    </citation>
    <scope>NUCLEOTIDE SEQUENCE</scope>
    <source>
        <strain evidence="2">GM15</strain>
        <tissue evidence="2">Leaf</tissue>
    </source>
</reference>
<evidence type="ECO:0000313" key="2">
    <source>
        <dbReference type="EMBL" id="KAG6746520.1"/>
    </source>
</evidence>
<comment type="caution">
    <text evidence="2">The sequence shown here is derived from an EMBL/GenBank/DDBJ whole genome shotgun (WGS) entry which is preliminary data.</text>
</comment>
<feature type="compositionally biased region" description="Low complexity" evidence="1">
    <location>
        <begin position="211"/>
        <end position="223"/>
    </location>
</feature>
<dbReference type="InterPro" id="IPR040412">
    <property type="entry name" value="At1g65710-like"/>
</dbReference>
<evidence type="ECO:0000256" key="1">
    <source>
        <dbReference type="SAM" id="MobiDB-lite"/>
    </source>
</evidence>
<feature type="region of interest" description="Disordered" evidence="1">
    <location>
        <begin position="72"/>
        <end position="91"/>
    </location>
</feature>
<dbReference type="EMBL" id="JAAWWB010000030">
    <property type="protein sequence ID" value="KAG6746520.1"/>
    <property type="molecule type" value="Genomic_DNA"/>
</dbReference>
<keyword evidence="3" id="KW-1185">Reference proteome</keyword>
<feature type="region of interest" description="Disordered" evidence="1">
    <location>
        <begin position="138"/>
        <end position="294"/>
    </location>
</feature>
<dbReference type="OrthoDB" id="1927466at2759"/>
<feature type="region of interest" description="Disordered" evidence="1">
    <location>
        <begin position="642"/>
        <end position="748"/>
    </location>
</feature>
<dbReference type="Proteomes" id="UP000886885">
    <property type="component" value="Chromosome 15D"/>
</dbReference>
<accession>A0A8X7YAF4</accession>
<dbReference type="PANTHER" id="PTHR34367:SF1">
    <property type="entry name" value="OS04G0528600 PROTEIN"/>
    <property type="match status" value="1"/>
</dbReference>
<feature type="region of interest" description="Disordered" evidence="1">
    <location>
        <begin position="340"/>
        <end position="382"/>
    </location>
</feature>
<gene>
    <name evidence="2" type="ORF">POTOM_051061</name>
</gene>
<feature type="compositionally biased region" description="Basic and acidic residues" evidence="1">
    <location>
        <begin position="229"/>
        <end position="245"/>
    </location>
</feature>
<protein>
    <submittedName>
        <fullName evidence="2">Uncharacterized protein</fullName>
    </submittedName>
</protein>
<feature type="compositionally biased region" description="Basic and acidic residues" evidence="1">
    <location>
        <begin position="703"/>
        <end position="715"/>
    </location>
</feature>
<feature type="compositionally biased region" description="Low complexity" evidence="1">
    <location>
        <begin position="263"/>
        <end position="285"/>
    </location>
</feature>
<feature type="compositionally biased region" description="Basic and acidic residues" evidence="1">
    <location>
        <begin position="183"/>
        <end position="192"/>
    </location>
</feature>
<feature type="compositionally biased region" description="Polar residues" evidence="1">
    <location>
        <begin position="666"/>
        <end position="677"/>
    </location>
</feature>
<dbReference type="AlphaFoldDB" id="A0A8X7YAF4"/>
<feature type="compositionally biased region" description="Low complexity" evidence="1">
    <location>
        <begin position="648"/>
        <end position="661"/>
    </location>
</feature>
<feature type="compositionally biased region" description="Polar residues" evidence="1">
    <location>
        <begin position="340"/>
        <end position="373"/>
    </location>
</feature>
<proteinExistence type="predicted"/>
<evidence type="ECO:0000313" key="3">
    <source>
        <dbReference type="Proteomes" id="UP000886885"/>
    </source>
</evidence>
<name>A0A8X7YAF4_POPTO</name>